<dbReference type="GO" id="GO:0005634">
    <property type="term" value="C:nucleus"/>
    <property type="evidence" value="ECO:0007669"/>
    <property type="project" value="UniProtKB-SubCell"/>
</dbReference>
<sequence length="111" mass="12584">MPRVYKRKSTRGSYGEKALQDDLQAIRNGESVRSTSKQYGVPCRTLRRHRDGKVAKPKATTLGRFQPQLNAKYEAMIVTQIQAMERALFGLTTNDSPRQIWNVDETGITTV</sequence>
<reference evidence="2" key="1">
    <citation type="submission" date="2023-10" db="EMBL/GenBank/DDBJ databases">
        <title>Genome assemblies of two species of porcelain crab, Petrolisthes cinctipes and Petrolisthes manimaculis (Anomura: Porcellanidae).</title>
        <authorList>
            <person name="Angst P."/>
        </authorList>
    </citation>
    <scope>NUCLEOTIDE SEQUENCE</scope>
    <source>
        <strain evidence="2">PB745_01</strain>
        <tissue evidence="2">Gill</tissue>
    </source>
</reference>
<evidence type="ECO:0000256" key="1">
    <source>
        <dbReference type="ARBA" id="ARBA00004123"/>
    </source>
</evidence>
<protein>
    <recommendedName>
        <fullName evidence="5">HTH psq-type domain-containing protein</fullName>
    </recommendedName>
</protein>
<name>A0AAE1G8H1_PETCI</name>
<dbReference type="EMBL" id="JAWQEG010000199">
    <property type="protein sequence ID" value="KAK3893559.1"/>
    <property type="molecule type" value="Genomic_DNA"/>
</dbReference>
<evidence type="ECO:0000313" key="3">
    <source>
        <dbReference type="EMBL" id="KAK3893559.1"/>
    </source>
</evidence>
<accession>A0AAE1G8H1</accession>
<dbReference type="Gene3D" id="1.10.10.60">
    <property type="entry name" value="Homeodomain-like"/>
    <property type="match status" value="1"/>
</dbReference>
<gene>
    <name evidence="3" type="ORF">Pcinc_002624</name>
    <name evidence="2" type="ORF">Pcinc_008894</name>
</gene>
<evidence type="ECO:0008006" key="5">
    <source>
        <dbReference type="Google" id="ProtNLM"/>
    </source>
</evidence>
<dbReference type="InterPro" id="IPR009057">
    <property type="entry name" value="Homeodomain-like_sf"/>
</dbReference>
<proteinExistence type="predicted"/>
<evidence type="ECO:0000313" key="2">
    <source>
        <dbReference type="EMBL" id="KAK3887012.1"/>
    </source>
</evidence>
<dbReference type="AlphaFoldDB" id="A0AAE1G8H1"/>
<comment type="caution">
    <text evidence="2">The sequence shown here is derived from an EMBL/GenBank/DDBJ whole genome shotgun (WGS) entry which is preliminary data.</text>
</comment>
<dbReference type="EMBL" id="JAWQEG010000654">
    <property type="protein sequence ID" value="KAK3887012.1"/>
    <property type="molecule type" value="Genomic_DNA"/>
</dbReference>
<keyword evidence="4" id="KW-1185">Reference proteome</keyword>
<organism evidence="2 4">
    <name type="scientific">Petrolisthes cinctipes</name>
    <name type="common">Flat porcelain crab</name>
    <dbReference type="NCBI Taxonomy" id="88211"/>
    <lineage>
        <taxon>Eukaryota</taxon>
        <taxon>Metazoa</taxon>
        <taxon>Ecdysozoa</taxon>
        <taxon>Arthropoda</taxon>
        <taxon>Crustacea</taxon>
        <taxon>Multicrustacea</taxon>
        <taxon>Malacostraca</taxon>
        <taxon>Eumalacostraca</taxon>
        <taxon>Eucarida</taxon>
        <taxon>Decapoda</taxon>
        <taxon>Pleocyemata</taxon>
        <taxon>Anomura</taxon>
        <taxon>Galatheoidea</taxon>
        <taxon>Porcellanidae</taxon>
        <taxon>Petrolisthes</taxon>
    </lineage>
</organism>
<comment type="subcellular location">
    <subcellularLocation>
        <location evidence="1">Nucleus</location>
    </subcellularLocation>
</comment>
<dbReference type="Proteomes" id="UP001286313">
    <property type="component" value="Unassembled WGS sequence"/>
</dbReference>
<dbReference type="SUPFAM" id="SSF46689">
    <property type="entry name" value="Homeodomain-like"/>
    <property type="match status" value="1"/>
</dbReference>
<evidence type="ECO:0000313" key="4">
    <source>
        <dbReference type="Proteomes" id="UP001286313"/>
    </source>
</evidence>